<dbReference type="OrthoDB" id="645813at2"/>
<dbReference type="EMBL" id="SODV01000002">
    <property type="protein sequence ID" value="TDW97344.1"/>
    <property type="molecule type" value="Genomic_DNA"/>
</dbReference>
<evidence type="ECO:0000256" key="1">
    <source>
        <dbReference type="SAM" id="MobiDB-lite"/>
    </source>
</evidence>
<feature type="chain" id="PRO_5020357546" evidence="2">
    <location>
        <begin position="30"/>
        <end position="419"/>
    </location>
</feature>
<protein>
    <submittedName>
        <fullName evidence="3">Uncharacterized protein</fullName>
    </submittedName>
</protein>
<evidence type="ECO:0000313" key="4">
    <source>
        <dbReference type="Proteomes" id="UP000294498"/>
    </source>
</evidence>
<organism evidence="3 4">
    <name type="scientific">Dinghuibacter silviterrae</name>
    <dbReference type="NCBI Taxonomy" id="1539049"/>
    <lineage>
        <taxon>Bacteria</taxon>
        <taxon>Pseudomonadati</taxon>
        <taxon>Bacteroidota</taxon>
        <taxon>Chitinophagia</taxon>
        <taxon>Chitinophagales</taxon>
        <taxon>Chitinophagaceae</taxon>
        <taxon>Dinghuibacter</taxon>
    </lineage>
</organism>
<dbReference type="RefSeq" id="WP_133999421.1">
    <property type="nucleotide sequence ID" value="NZ_SODV01000002.1"/>
</dbReference>
<feature type="region of interest" description="Disordered" evidence="1">
    <location>
        <begin position="31"/>
        <end position="65"/>
    </location>
</feature>
<proteinExistence type="predicted"/>
<keyword evidence="4" id="KW-1185">Reference proteome</keyword>
<dbReference type="AlphaFoldDB" id="A0A4R8DJ41"/>
<accession>A0A4R8DJ41</accession>
<dbReference type="Proteomes" id="UP000294498">
    <property type="component" value="Unassembled WGS sequence"/>
</dbReference>
<feature type="compositionally biased region" description="Low complexity" evidence="1">
    <location>
        <begin position="31"/>
        <end position="42"/>
    </location>
</feature>
<feature type="signal peptide" evidence="2">
    <location>
        <begin position="1"/>
        <end position="29"/>
    </location>
</feature>
<keyword evidence="2" id="KW-0732">Signal</keyword>
<reference evidence="3 4" key="1">
    <citation type="submission" date="2019-03" db="EMBL/GenBank/DDBJ databases">
        <title>Genomic Encyclopedia of Type Strains, Phase IV (KMG-IV): sequencing the most valuable type-strain genomes for metagenomic binning, comparative biology and taxonomic classification.</title>
        <authorList>
            <person name="Goeker M."/>
        </authorList>
    </citation>
    <scope>NUCLEOTIDE SEQUENCE [LARGE SCALE GENOMIC DNA]</scope>
    <source>
        <strain evidence="3 4">DSM 100059</strain>
    </source>
</reference>
<gene>
    <name evidence="3" type="ORF">EDB95_5191</name>
</gene>
<name>A0A4R8DJ41_9BACT</name>
<evidence type="ECO:0000313" key="3">
    <source>
        <dbReference type="EMBL" id="TDW97344.1"/>
    </source>
</evidence>
<sequence length="419" mass="45873">MQKTFLLILFFALLLASAALSFAPAAAQAQQPSHTTTAQAQPSSHAATARAQHPSHAPATRRPAAPPPFWLSYADARTKAAGTGGMFLIRKGSSLAKDKILGGKMVMDSLRLLCAAGVYLAPSDTEGAAALGNAVFAYILDDGTPLYSYSALREPTAETYLDGLRAAIERKNGVHNLRLLEAERVLGDKDPANLEDIIAERNREGLPADSLLDLYVDGLPKDSVGSYRVLRFLALQAPVLNSTANQVLRQDGDLFNIVWKSLTMAERIHINNEVIAKTRAKAVKDQDQEEATLAATFAANTNNNPTAKIRAFQGVMLEFYYGVADTNHFLDFAKTYYDRFLMPFNADSLRRQDSIFHRAEDLSVARFVGTQLEVGARRMATMTADSALLRQAGAWADRAVALYPSREALETQERLRARR</sequence>
<comment type="caution">
    <text evidence="3">The sequence shown here is derived from an EMBL/GenBank/DDBJ whole genome shotgun (WGS) entry which is preliminary data.</text>
</comment>
<evidence type="ECO:0000256" key="2">
    <source>
        <dbReference type="SAM" id="SignalP"/>
    </source>
</evidence>